<dbReference type="Proteomes" id="UP000239241">
    <property type="component" value="Unassembled WGS sequence"/>
</dbReference>
<name>A0A2S5VNV3_9MICO</name>
<accession>A0A2S5VNV3</accession>
<dbReference type="AlphaFoldDB" id="A0A2S5VNV3"/>
<gene>
    <name evidence="1" type="ORF">C5E16_14380</name>
</gene>
<reference evidence="1 2" key="1">
    <citation type="submission" date="2018-02" db="EMBL/GenBank/DDBJ databases">
        <title>Bacteriophage NCPPB3778 and a type I-E CRISPR drive the evolution of the US Biological Select Agent, Rathayibacter toxicus.</title>
        <authorList>
            <person name="Davis E.W.II."/>
            <person name="Tabima J.F."/>
            <person name="Weisberg A.J."/>
            <person name="Lopes L.D."/>
            <person name="Wiseman M.S."/>
            <person name="Wiseman M.S."/>
            <person name="Pupko T."/>
            <person name="Belcher M.S."/>
            <person name="Sechler A.J."/>
            <person name="Tancos M.A."/>
            <person name="Schroeder B.K."/>
            <person name="Murray T.D."/>
            <person name="Luster D.G."/>
            <person name="Schneider W.L."/>
            <person name="Rogers E."/>
            <person name="Andreote F.D."/>
            <person name="Grunwald N.J."/>
            <person name="Putnam M.L."/>
            <person name="Chang J.H."/>
        </authorList>
    </citation>
    <scope>NUCLEOTIDE SEQUENCE [LARGE SCALE GENOMIC DNA]</scope>
    <source>
        <strain evidence="1 2">AY1B3</strain>
    </source>
</reference>
<sequence>MDYMVRNKLSRMEVTVEALDVSVTEPQETRTSLALLEPPDDFFSSREEPHPDGQAGVFLIIADPDE</sequence>
<evidence type="ECO:0000313" key="2">
    <source>
        <dbReference type="Proteomes" id="UP000239241"/>
    </source>
</evidence>
<dbReference type="EMBL" id="PSXY01000034">
    <property type="protein sequence ID" value="PPF64743.1"/>
    <property type="molecule type" value="Genomic_DNA"/>
</dbReference>
<proteinExistence type="predicted"/>
<protein>
    <submittedName>
        <fullName evidence="1">Uncharacterized protein</fullName>
    </submittedName>
</protein>
<organism evidence="1 2">
    <name type="scientific">Clavibacter michiganensis</name>
    <dbReference type="NCBI Taxonomy" id="28447"/>
    <lineage>
        <taxon>Bacteria</taxon>
        <taxon>Bacillati</taxon>
        <taxon>Actinomycetota</taxon>
        <taxon>Actinomycetes</taxon>
        <taxon>Micrococcales</taxon>
        <taxon>Microbacteriaceae</taxon>
        <taxon>Clavibacter</taxon>
    </lineage>
</organism>
<comment type="caution">
    <text evidence="1">The sequence shown here is derived from an EMBL/GenBank/DDBJ whole genome shotgun (WGS) entry which is preliminary data.</text>
</comment>
<evidence type="ECO:0000313" key="1">
    <source>
        <dbReference type="EMBL" id="PPF64743.1"/>
    </source>
</evidence>